<organism evidence="2 3">
    <name type="scientific">Aeoliella straminimaris</name>
    <dbReference type="NCBI Taxonomy" id="2954799"/>
    <lineage>
        <taxon>Bacteria</taxon>
        <taxon>Pseudomonadati</taxon>
        <taxon>Planctomycetota</taxon>
        <taxon>Planctomycetia</taxon>
        <taxon>Pirellulales</taxon>
        <taxon>Lacipirellulaceae</taxon>
        <taxon>Aeoliella</taxon>
    </lineage>
</organism>
<dbReference type="EMBL" id="JAMXLR010000028">
    <property type="protein sequence ID" value="MCO6044024.1"/>
    <property type="molecule type" value="Genomic_DNA"/>
</dbReference>
<evidence type="ECO:0000313" key="3">
    <source>
        <dbReference type="Proteomes" id="UP001155241"/>
    </source>
</evidence>
<accession>A0A9X2JIK3</accession>
<feature type="region of interest" description="Disordered" evidence="1">
    <location>
        <begin position="1"/>
        <end position="29"/>
    </location>
</feature>
<gene>
    <name evidence="2" type="ORF">NG895_08895</name>
</gene>
<name>A0A9X2JIK3_9BACT</name>
<evidence type="ECO:0000313" key="2">
    <source>
        <dbReference type="EMBL" id="MCO6044024.1"/>
    </source>
</evidence>
<evidence type="ECO:0000256" key="1">
    <source>
        <dbReference type="SAM" id="MobiDB-lite"/>
    </source>
</evidence>
<proteinExistence type="predicted"/>
<protein>
    <submittedName>
        <fullName evidence="2">Uncharacterized protein</fullName>
    </submittedName>
</protein>
<sequence length="81" mass="9164">MNATRLRVYHGPDTENTPDAGENRLGGQGSVTLPAEEIIPLLADAYFNRRTWLHDFANDEVTIPADLYEVLVAYRFFNRPA</sequence>
<reference evidence="2" key="1">
    <citation type="submission" date="2022-06" db="EMBL/GenBank/DDBJ databases">
        <title>Aeoliella straminimaris, a novel planctomycete from sediments.</title>
        <authorList>
            <person name="Vitorino I.R."/>
            <person name="Lage O.M."/>
        </authorList>
    </citation>
    <scope>NUCLEOTIDE SEQUENCE</scope>
    <source>
        <strain evidence="2">ICT_H6.2</strain>
    </source>
</reference>
<keyword evidence="3" id="KW-1185">Reference proteome</keyword>
<dbReference type="Proteomes" id="UP001155241">
    <property type="component" value="Unassembled WGS sequence"/>
</dbReference>
<comment type="caution">
    <text evidence="2">The sequence shown here is derived from an EMBL/GenBank/DDBJ whole genome shotgun (WGS) entry which is preliminary data.</text>
</comment>
<dbReference type="RefSeq" id="WP_252852130.1">
    <property type="nucleotide sequence ID" value="NZ_JAMXLR010000028.1"/>
</dbReference>
<dbReference type="AlphaFoldDB" id="A0A9X2JIK3"/>